<gene>
    <name evidence="2" type="ORF">K435DRAFT_786829</name>
</gene>
<dbReference type="AlphaFoldDB" id="A0A4S8KNN5"/>
<sequence>MSPIPSFLSPSLHTPVHTSSRTNLLLASVWRKKRTQISALERPTKKTPTPPSSLSHSRLY</sequence>
<organism evidence="2 3">
    <name type="scientific">Dendrothele bispora (strain CBS 962.96)</name>
    <dbReference type="NCBI Taxonomy" id="1314807"/>
    <lineage>
        <taxon>Eukaryota</taxon>
        <taxon>Fungi</taxon>
        <taxon>Dikarya</taxon>
        <taxon>Basidiomycota</taxon>
        <taxon>Agaricomycotina</taxon>
        <taxon>Agaricomycetes</taxon>
        <taxon>Agaricomycetidae</taxon>
        <taxon>Agaricales</taxon>
        <taxon>Agaricales incertae sedis</taxon>
        <taxon>Dendrothele</taxon>
    </lineage>
</organism>
<dbReference type="Proteomes" id="UP000297245">
    <property type="component" value="Unassembled WGS sequence"/>
</dbReference>
<keyword evidence="3" id="KW-1185">Reference proteome</keyword>
<evidence type="ECO:0000256" key="1">
    <source>
        <dbReference type="SAM" id="MobiDB-lite"/>
    </source>
</evidence>
<accession>A0A4S8KNN5</accession>
<evidence type="ECO:0000313" key="2">
    <source>
        <dbReference type="EMBL" id="THU77219.1"/>
    </source>
</evidence>
<reference evidence="2 3" key="1">
    <citation type="journal article" date="2019" name="Nat. Ecol. Evol.">
        <title>Megaphylogeny resolves global patterns of mushroom evolution.</title>
        <authorList>
            <person name="Varga T."/>
            <person name="Krizsan K."/>
            <person name="Foldi C."/>
            <person name="Dima B."/>
            <person name="Sanchez-Garcia M."/>
            <person name="Sanchez-Ramirez S."/>
            <person name="Szollosi G.J."/>
            <person name="Szarkandi J.G."/>
            <person name="Papp V."/>
            <person name="Albert L."/>
            <person name="Andreopoulos W."/>
            <person name="Angelini C."/>
            <person name="Antonin V."/>
            <person name="Barry K.W."/>
            <person name="Bougher N.L."/>
            <person name="Buchanan P."/>
            <person name="Buyck B."/>
            <person name="Bense V."/>
            <person name="Catcheside P."/>
            <person name="Chovatia M."/>
            <person name="Cooper J."/>
            <person name="Damon W."/>
            <person name="Desjardin D."/>
            <person name="Finy P."/>
            <person name="Geml J."/>
            <person name="Haridas S."/>
            <person name="Hughes K."/>
            <person name="Justo A."/>
            <person name="Karasinski D."/>
            <person name="Kautmanova I."/>
            <person name="Kiss B."/>
            <person name="Kocsube S."/>
            <person name="Kotiranta H."/>
            <person name="LaButti K.M."/>
            <person name="Lechner B.E."/>
            <person name="Liimatainen K."/>
            <person name="Lipzen A."/>
            <person name="Lukacs Z."/>
            <person name="Mihaltcheva S."/>
            <person name="Morgado L.N."/>
            <person name="Niskanen T."/>
            <person name="Noordeloos M.E."/>
            <person name="Ohm R.A."/>
            <person name="Ortiz-Santana B."/>
            <person name="Ovrebo C."/>
            <person name="Racz N."/>
            <person name="Riley R."/>
            <person name="Savchenko A."/>
            <person name="Shiryaev A."/>
            <person name="Soop K."/>
            <person name="Spirin V."/>
            <person name="Szebenyi C."/>
            <person name="Tomsovsky M."/>
            <person name="Tulloss R.E."/>
            <person name="Uehling J."/>
            <person name="Grigoriev I.V."/>
            <person name="Vagvolgyi C."/>
            <person name="Papp T."/>
            <person name="Martin F.M."/>
            <person name="Miettinen O."/>
            <person name="Hibbett D.S."/>
            <person name="Nagy L.G."/>
        </authorList>
    </citation>
    <scope>NUCLEOTIDE SEQUENCE [LARGE SCALE GENOMIC DNA]</scope>
    <source>
        <strain evidence="2 3">CBS 962.96</strain>
    </source>
</reference>
<proteinExistence type="predicted"/>
<evidence type="ECO:0000313" key="3">
    <source>
        <dbReference type="Proteomes" id="UP000297245"/>
    </source>
</evidence>
<feature type="region of interest" description="Disordered" evidence="1">
    <location>
        <begin position="36"/>
        <end position="60"/>
    </location>
</feature>
<dbReference type="EMBL" id="ML180510">
    <property type="protein sequence ID" value="THU77219.1"/>
    <property type="molecule type" value="Genomic_DNA"/>
</dbReference>
<protein>
    <submittedName>
        <fullName evidence="2">Uncharacterized protein</fullName>
    </submittedName>
</protein>
<name>A0A4S8KNN5_DENBC</name>